<protein>
    <submittedName>
        <fullName evidence="1">Uncharacterized protein</fullName>
    </submittedName>
</protein>
<accession>A0ABQ4K2V1</accession>
<comment type="caution">
    <text evidence="1">The sequence shown here is derived from an EMBL/GenBank/DDBJ whole genome shotgun (WGS) entry which is preliminary data.</text>
</comment>
<organism evidence="1 2">
    <name type="scientific">Siminovitchia fordii</name>
    <dbReference type="NCBI Taxonomy" id="254759"/>
    <lineage>
        <taxon>Bacteria</taxon>
        <taxon>Bacillati</taxon>
        <taxon>Bacillota</taxon>
        <taxon>Bacilli</taxon>
        <taxon>Bacillales</taxon>
        <taxon>Bacillaceae</taxon>
        <taxon>Siminovitchia</taxon>
    </lineage>
</organism>
<proteinExistence type="predicted"/>
<dbReference type="Proteomes" id="UP000680279">
    <property type="component" value="Unassembled WGS sequence"/>
</dbReference>
<reference evidence="1 2" key="1">
    <citation type="submission" date="2021-03" db="EMBL/GenBank/DDBJ databases">
        <title>Antimicrobial resistance genes in bacteria isolated from Japanese honey, and their potential for conferring macrolide and lincosamide resistance in the American foulbrood pathogen Paenibacillus larvae.</title>
        <authorList>
            <person name="Okamoto M."/>
            <person name="Kumagai M."/>
            <person name="Kanamori H."/>
            <person name="Takamatsu D."/>
        </authorList>
    </citation>
    <scope>NUCLEOTIDE SEQUENCE [LARGE SCALE GENOMIC DNA]</scope>
    <source>
        <strain evidence="1 2">J1TS3</strain>
    </source>
</reference>
<evidence type="ECO:0000313" key="1">
    <source>
        <dbReference type="EMBL" id="GIN20079.1"/>
    </source>
</evidence>
<keyword evidence="2" id="KW-1185">Reference proteome</keyword>
<dbReference type="EMBL" id="BOQT01000003">
    <property type="protein sequence ID" value="GIN20079.1"/>
    <property type="molecule type" value="Genomic_DNA"/>
</dbReference>
<evidence type="ECO:0000313" key="2">
    <source>
        <dbReference type="Proteomes" id="UP000680279"/>
    </source>
</evidence>
<gene>
    <name evidence="1" type="ORF">J1TS3_12130</name>
</gene>
<sequence length="67" mass="7650">MRIVTLELTGALVQQAKGSNYNHYLDIPQSGAIVEESEELNKFIIRHENLNPDSFSWCEIFVVKKKG</sequence>
<name>A0ABQ4K2V1_9BACI</name>